<dbReference type="OrthoDB" id="127333at2"/>
<dbReference type="EMBL" id="CP036275">
    <property type="protein sequence ID" value="QDU39755.1"/>
    <property type="molecule type" value="Genomic_DNA"/>
</dbReference>
<dbReference type="KEGG" id="mri:Mal4_41020"/>
<gene>
    <name evidence="1" type="ORF">Mal4_41020</name>
</gene>
<name>A0A517ZB75_9PLAN</name>
<protein>
    <recommendedName>
        <fullName evidence="3">DUF1501 domain-containing protein</fullName>
    </recommendedName>
</protein>
<proteinExistence type="predicted"/>
<dbReference type="InterPro" id="IPR010869">
    <property type="entry name" value="DUF1501"/>
</dbReference>
<keyword evidence="2" id="KW-1185">Reference proteome</keyword>
<dbReference type="PANTHER" id="PTHR43737:SF1">
    <property type="entry name" value="DUF1501 DOMAIN-CONTAINING PROTEIN"/>
    <property type="match status" value="1"/>
</dbReference>
<accession>A0A517ZB75</accession>
<dbReference type="InterPro" id="IPR017850">
    <property type="entry name" value="Alkaline_phosphatase_core_sf"/>
</dbReference>
<dbReference type="RefSeq" id="WP_145370907.1">
    <property type="nucleotide sequence ID" value="NZ_CP036275.1"/>
</dbReference>
<dbReference type="PANTHER" id="PTHR43737">
    <property type="entry name" value="BLL7424 PROTEIN"/>
    <property type="match status" value="1"/>
</dbReference>
<evidence type="ECO:0008006" key="3">
    <source>
        <dbReference type="Google" id="ProtNLM"/>
    </source>
</evidence>
<dbReference type="Pfam" id="PF07394">
    <property type="entry name" value="DUF1501"/>
    <property type="match status" value="1"/>
</dbReference>
<organism evidence="1 2">
    <name type="scientific">Maioricimonas rarisocia</name>
    <dbReference type="NCBI Taxonomy" id="2528026"/>
    <lineage>
        <taxon>Bacteria</taxon>
        <taxon>Pseudomonadati</taxon>
        <taxon>Planctomycetota</taxon>
        <taxon>Planctomycetia</taxon>
        <taxon>Planctomycetales</taxon>
        <taxon>Planctomycetaceae</taxon>
        <taxon>Maioricimonas</taxon>
    </lineage>
</organism>
<dbReference type="Proteomes" id="UP000320496">
    <property type="component" value="Chromosome"/>
</dbReference>
<reference evidence="1 2" key="1">
    <citation type="submission" date="2019-02" db="EMBL/GenBank/DDBJ databases">
        <title>Deep-cultivation of Planctomycetes and their phenomic and genomic characterization uncovers novel biology.</title>
        <authorList>
            <person name="Wiegand S."/>
            <person name="Jogler M."/>
            <person name="Boedeker C."/>
            <person name="Pinto D."/>
            <person name="Vollmers J."/>
            <person name="Rivas-Marin E."/>
            <person name="Kohn T."/>
            <person name="Peeters S.H."/>
            <person name="Heuer A."/>
            <person name="Rast P."/>
            <person name="Oberbeckmann S."/>
            <person name="Bunk B."/>
            <person name="Jeske O."/>
            <person name="Meyerdierks A."/>
            <person name="Storesund J.E."/>
            <person name="Kallscheuer N."/>
            <person name="Luecker S."/>
            <person name="Lage O.M."/>
            <person name="Pohl T."/>
            <person name="Merkel B.J."/>
            <person name="Hornburger P."/>
            <person name="Mueller R.-W."/>
            <person name="Bruemmer F."/>
            <person name="Labrenz M."/>
            <person name="Spormann A.M."/>
            <person name="Op den Camp H."/>
            <person name="Overmann J."/>
            <person name="Amann R."/>
            <person name="Jetten M.S.M."/>
            <person name="Mascher T."/>
            <person name="Medema M.H."/>
            <person name="Devos D.P."/>
            <person name="Kaster A.-K."/>
            <person name="Ovreas L."/>
            <person name="Rohde M."/>
            <person name="Galperin M.Y."/>
            <person name="Jogler C."/>
        </authorList>
    </citation>
    <scope>NUCLEOTIDE SEQUENCE [LARGE SCALE GENOMIC DNA]</scope>
    <source>
        <strain evidence="1 2">Mal4</strain>
    </source>
</reference>
<dbReference type="AlphaFoldDB" id="A0A517ZB75"/>
<dbReference type="SUPFAM" id="SSF53649">
    <property type="entry name" value="Alkaline phosphatase-like"/>
    <property type="match status" value="1"/>
</dbReference>
<sequence>MLSVLGNRIGLCDHLSRRAFLQIGGLALGGLSLPQILQAEQAAGTGNSSKGIIMIFLPGGPPHQDMWDIKMDAPQEIRGEFTPIQTKVPGVDICELFPRLASISDKLSFIRSIVGASGSHYAFQCLTGHHDRNQPPGGWPALGSVLSKVYGPKDPAVPAYVGLSPKTRHAPWGDNGQPGFLGVAHAPFTPHGEGKGDMVLNGVTLDRLDSRKAVLSSLDRFRRNVDQSGMMEGLDAFNQQAFGILTSSKLADALDFEREDPSAIERYGRGEDRLQSDGSTRLLTNFLVARRLIEAGVRCVSLSFSRWDWHGNNFGRARQDMPMLDQAVSALIEDLDHRGMLDDISVVVWGEFGRTPKINGNGGRDHWPRVSCAMLAGGGMRSGQVIGETNRLGEYPVSRPVHFQEVFATLYRSLGIDIDHVALPDLQGRPRYLIEQNAYRPMPELV</sequence>
<evidence type="ECO:0000313" key="2">
    <source>
        <dbReference type="Proteomes" id="UP000320496"/>
    </source>
</evidence>
<evidence type="ECO:0000313" key="1">
    <source>
        <dbReference type="EMBL" id="QDU39755.1"/>
    </source>
</evidence>